<protein>
    <submittedName>
        <fullName evidence="3">Uncharacterized protein</fullName>
    </submittedName>
</protein>
<evidence type="ECO:0000256" key="1">
    <source>
        <dbReference type="SAM" id="MobiDB-lite"/>
    </source>
</evidence>
<evidence type="ECO:0000313" key="4">
    <source>
        <dbReference type="Proteomes" id="UP000036102"/>
    </source>
</evidence>
<comment type="caution">
    <text evidence="3">The sequence shown here is derived from an EMBL/GenBank/DDBJ whole genome shotgun (WGS) entry which is preliminary data.</text>
</comment>
<feature type="signal peptide" evidence="2">
    <location>
        <begin position="1"/>
        <end position="24"/>
    </location>
</feature>
<evidence type="ECO:0000313" key="3">
    <source>
        <dbReference type="EMBL" id="KMQ75069.1"/>
    </source>
</evidence>
<feature type="compositionally biased region" description="Basic and acidic residues" evidence="1">
    <location>
        <begin position="78"/>
        <end position="97"/>
    </location>
</feature>
<keyword evidence="2" id="KW-0732">Signal</keyword>
<accession>A0A0J7JAY4</accession>
<organism evidence="3 4">
    <name type="scientific">Marinobacter subterrani</name>
    <dbReference type="NCBI Taxonomy" id="1658765"/>
    <lineage>
        <taxon>Bacteria</taxon>
        <taxon>Pseudomonadati</taxon>
        <taxon>Pseudomonadota</taxon>
        <taxon>Gammaproteobacteria</taxon>
        <taxon>Pseudomonadales</taxon>
        <taxon>Marinobacteraceae</taxon>
        <taxon>Marinobacter</taxon>
    </lineage>
</organism>
<feature type="region of interest" description="Disordered" evidence="1">
    <location>
        <begin position="34"/>
        <end position="151"/>
    </location>
</feature>
<keyword evidence="4" id="KW-1185">Reference proteome</keyword>
<dbReference type="EMBL" id="LFBU01000001">
    <property type="protein sequence ID" value="KMQ75069.1"/>
    <property type="molecule type" value="Genomic_DNA"/>
</dbReference>
<dbReference type="AlphaFoldDB" id="A0A0J7JAY4"/>
<feature type="compositionally biased region" description="Basic and acidic residues" evidence="1">
    <location>
        <begin position="115"/>
        <end position="129"/>
    </location>
</feature>
<dbReference type="PATRIC" id="fig|1658765.3.peg.1257"/>
<proteinExistence type="predicted"/>
<dbReference type="Proteomes" id="UP000036102">
    <property type="component" value="Unassembled WGS sequence"/>
</dbReference>
<feature type="chain" id="PRO_5005289499" evidence="2">
    <location>
        <begin position="25"/>
        <end position="151"/>
    </location>
</feature>
<evidence type="ECO:0000256" key="2">
    <source>
        <dbReference type="SAM" id="SignalP"/>
    </source>
</evidence>
<sequence>MKHFKMLTISVALACAVPLTAAFAADDQKMQDGMGKGMQSEMNTQIKDQDGKPVFGYPMMTPEERREFHTKMQSLDSAEDRQALREEHRQEMIERARAKGMTVEDIENLPATAAGKEKDAAGAMGDDKGNMMNEGAPVPGSQQDGDMEKDQ</sequence>
<dbReference type="OrthoDB" id="6372246at2"/>
<name>A0A0J7JAY4_9GAMM</name>
<gene>
    <name evidence="3" type="ORF">Msub_11268</name>
</gene>
<dbReference type="RefSeq" id="WP_048495214.1">
    <property type="nucleotide sequence ID" value="NZ_LFBU01000001.1"/>
</dbReference>
<reference evidence="3 4" key="1">
    <citation type="submission" date="2015-06" db="EMBL/GenBank/DDBJ databases">
        <title>Marinobacter subterrani, a genetically tractable neutrophilic iron-oxidizing strain isolated from the Soudan Iron Mine.</title>
        <authorList>
            <person name="Bonis B.M."/>
            <person name="Gralnick J.A."/>
        </authorList>
    </citation>
    <scope>NUCLEOTIDE SEQUENCE [LARGE SCALE GENOMIC DNA]</scope>
    <source>
        <strain evidence="3 4">JG233</strain>
    </source>
</reference>